<evidence type="ECO:0000256" key="1">
    <source>
        <dbReference type="ARBA" id="ARBA00008312"/>
    </source>
</evidence>
<organism evidence="6 7">
    <name type="scientific">Neisseria elongata subsp. glycolytica ATCC 29315</name>
    <dbReference type="NCBI Taxonomy" id="546263"/>
    <lineage>
        <taxon>Bacteria</taxon>
        <taxon>Pseudomonadati</taxon>
        <taxon>Pseudomonadota</taxon>
        <taxon>Betaproteobacteria</taxon>
        <taxon>Neisseriales</taxon>
        <taxon>Neisseriaceae</taxon>
        <taxon>Neisseria</taxon>
    </lineage>
</organism>
<dbReference type="PANTHER" id="PTHR47878:SF2">
    <property type="entry name" value="OXIDOREDUCTASE FAD_NAD(P)-BINDING DOMAIN PROTEIN"/>
    <property type="match status" value="1"/>
</dbReference>
<evidence type="ECO:0000259" key="5">
    <source>
        <dbReference type="PROSITE" id="PS51384"/>
    </source>
</evidence>
<dbReference type="GO" id="GO:0000166">
    <property type="term" value="F:nucleotide binding"/>
    <property type="evidence" value="ECO:0007669"/>
    <property type="project" value="UniProtKB-KW"/>
</dbReference>
<keyword evidence="7" id="KW-1185">Reference proteome</keyword>
<reference evidence="6 7" key="2">
    <citation type="journal article" date="2015" name="PLoS Genet.">
        <title>Common Cell Shape Evolution of Two Nasopharyngeal Pathogens.</title>
        <authorList>
            <person name="Veyrier F.J."/>
            <person name="Biais N."/>
            <person name="Morales P."/>
            <person name="Belkacem N."/>
            <person name="Guilhen C."/>
            <person name="Ranjeva S."/>
            <person name="Sismeiro O."/>
            <person name="Pehau-Arnaudet G."/>
            <person name="Rocha E.P."/>
            <person name="Werts C."/>
            <person name="Taha M.K."/>
            <person name="Boneca I.G."/>
        </authorList>
    </citation>
    <scope>NUCLEOTIDE SEQUENCE [LARGE SCALE GENOMIC DNA]</scope>
    <source>
        <strain evidence="6 7">ATCC 29315</strain>
    </source>
</reference>
<dbReference type="PANTHER" id="PTHR47878">
    <property type="entry name" value="OXIDOREDUCTASE FAD/NAD(P)-BINDING DOMAIN PROTEIN"/>
    <property type="match status" value="1"/>
</dbReference>
<dbReference type="InterPro" id="IPR017938">
    <property type="entry name" value="Riboflavin_synthase-like_b-brl"/>
</dbReference>
<dbReference type="InterPro" id="IPR001709">
    <property type="entry name" value="Flavoprot_Pyr_Nucl_cyt_Rdtase"/>
</dbReference>
<dbReference type="EMBL" id="CP007726">
    <property type="protein sequence ID" value="AJE17767.1"/>
    <property type="molecule type" value="Genomic_DNA"/>
</dbReference>
<dbReference type="CDD" id="cd06195">
    <property type="entry name" value="FNR1"/>
    <property type="match status" value="1"/>
</dbReference>
<comment type="catalytic activity">
    <reaction evidence="4">
        <text>2 reduced [2Fe-2S]-[ferredoxin] + NADP(+) + H(+) = 2 oxidized [2Fe-2S]-[ferredoxin] + NADPH</text>
        <dbReference type="Rhea" id="RHEA:20125"/>
        <dbReference type="Rhea" id="RHEA-COMP:10000"/>
        <dbReference type="Rhea" id="RHEA-COMP:10001"/>
        <dbReference type="ChEBI" id="CHEBI:15378"/>
        <dbReference type="ChEBI" id="CHEBI:33737"/>
        <dbReference type="ChEBI" id="CHEBI:33738"/>
        <dbReference type="ChEBI" id="CHEBI:57783"/>
        <dbReference type="ChEBI" id="CHEBI:58349"/>
        <dbReference type="EC" id="1.18.1.2"/>
    </reaction>
</comment>
<evidence type="ECO:0000256" key="4">
    <source>
        <dbReference type="ARBA" id="ARBA00047776"/>
    </source>
</evidence>
<gene>
    <name evidence="6" type="ORF">NELON_01970</name>
</gene>
<accession>A0A0B5CFJ3</accession>
<dbReference type="Gene3D" id="2.40.30.10">
    <property type="entry name" value="Translation factors"/>
    <property type="match status" value="1"/>
</dbReference>
<dbReference type="EC" id="1.18.1.2" evidence="2"/>
<dbReference type="InterPro" id="IPR051930">
    <property type="entry name" value="FNR_type-1"/>
</dbReference>
<dbReference type="AlphaFoldDB" id="A0A0B5CFJ3"/>
<proteinExistence type="inferred from homology"/>
<evidence type="ECO:0000313" key="6">
    <source>
        <dbReference type="EMBL" id="AJE17767.1"/>
    </source>
</evidence>
<dbReference type="HOGENOM" id="CLU_003827_3_0_4"/>
<dbReference type="RefSeq" id="WP_040666124.1">
    <property type="nucleotide sequence ID" value="NZ_CP007726.1"/>
</dbReference>
<dbReference type="PRINTS" id="PR00371">
    <property type="entry name" value="FPNCR"/>
</dbReference>
<dbReference type="KEGG" id="nel:NELON_01970"/>
<evidence type="ECO:0000256" key="2">
    <source>
        <dbReference type="ARBA" id="ARBA00013223"/>
    </source>
</evidence>
<name>A0A0B5CFJ3_NEIEG</name>
<dbReference type="PATRIC" id="fig|546263.7.peg.415"/>
<dbReference type="GO" id="GO:0042167">
    <property type="term" value="P:heme catabolic process"/>
    <property type="evidence" value="ECO:0007669"/>
    <property type="project" value="TreeGrafter"/>
</dbReference>
<keyword evidence="3" id="KW-0547">Nucleotide-binding</keyword>
<comment type="similarity">
    <text evidence="1">Belongs to the ferredoxin--NADP reductase type 1 family.</text>
</comment>
<dbReference type="GO" id="GO:0004324">
    <property type="term" value="F:ferredoxin-NADP+ reductase activity"/>
    <property type="evidence" value="ECO:0007669"/>
    <property type="project" value="UniProtKB-EC"/>
</dbReference>
<evidence type="ECO:0000256" key="3">
    <source>
        <dbReference type="ARBA" id="ARBA00022741"/>
    </source>
</evidence>
<reference evidence="7" key="1">
    <citation type="submission" date="2014-05" db="EMBL/GenBank/DDBJ databases">
        <title>Complete Genome sequence of Neisseria elongata subsp. glycolytica.</title>
        <authorList>
            <person name="Veyrier F.J."/>
            <person name="Taha M.-K."/>
        </authorList>
    </citation>
    <scope>NUCLEOTIDE SEQUENCE [LARGE SCALE GENOMIC DNA]</scope>
    <source>
        <strain evidence="7">ATCC 29315</strain>
    </source>
</reference>
<dbReference type="InterPro" id="IPR039261">
    <property type="entry name" value="FNR_nucleotide-bd"/>
</dbReference>
<dbReference type="SUPFAM" id="SSF52343">
    <property type="entry name" value="Ferredoxin reductase-like, C-terminal NADP-linked domain"/>
    <property type="match status" value="1"/>
</dbReference>
<dbReference type="InterPro" id="IPR017927">
    <property type="entry name" value="FAD-bd_FR_type"/>
</dbReference>
<dbReference type="SUPFAM" id="SSF63380">
    <property type="entry name" value="Riboflavin synthase domain-like"/>
    <property type="match status" value="1"/>
</dbReference>
<protein>
    <recommendedName>
        <fullName evidence="2">ferredoxin--NADP(+) reductase</fullName>
        <ecNumber evidence="2">1.18.1.2</ecNumber>
    </recommendedName>
</protein>
<evidence type="ECO:0000313" key="7">
    <source>
        <dbReference type="Proteomes" id="UP000031392"/>
    </source>
</evidence>
<dbReference type="InterPro" id="IPR033892">
    <property type="entry name" value="FNR_bac"/>
</dbReference>
<dbReference type="Pfam" id="PF00175">
    <property type="entry name" value="NAD_binding_1"/>
    <property type="match status" value="1"/>
</dbReference>
<sequence length="258" mass="29522">MSSLQEIKFTEEIILDVTRHTPKLLTFTISRPETYRFSAGQFSRLGFRDGNGYIWRAYSIMSAEYSDILEYFAVLIPDGPMSAYFMQMKAGDTILLDKNATGFLLPERFIDGRELIMLCTGSGIAPFLSILEQPEVWQKFERLVLVHSVSYAEELIFRNRLDELADHPLVGEYFTKFSFLPVLTREKNDGVLHKRLPELLTGGQLSEALELPFTPEHTRFMLCGNPAMVKDTFQALLNMGFSMHRNKNPGQILMENGF</sequence>
<dbReference type="PROSITE" id="PS51384">
    <property type="entry name" value="FAD_FR"/>
    <property type="match status" value="1"/>
</dbReference>
<feature type="domain" description="FAD-binding FR-type" evidence="5">
    <location>
        <begin position="7"/>
        <end position="106"/>
    </location>
</feature>
<dbReference type="Proteomes" id="UP000031392">
    <property type="component" value="Chromosome"/>
</dbReference>
<dbReference type="GO" id="GO:0034599">
    <property type="term" value="P:cellular response to oxidative stress"/>
    <property type="evidence" value="ECO:0007669"/>
    <property type="project" value="TreeGrafter"/>
</dbReference>
<dbReference type="Gene3D" id="3.40.50.80">
    <property type="entry name" value="Nucleotide-binding domain of ferredoxin-NADP reductase (FNR) module"/>
    <property type="match status" value="1"/>
</dbReference>
<dbReference type="InterPro" id="IPR001433">
    <property type="entry name" value="OxRdtase_FAD/NAD-bd"/>
</dbReference>